<proteinExistence type="predicted"/>
<dbReference type="EMBL" id="JACGWN010000007">
    <property type="protein sequence ID" value="KAL0444181.1"/>
    <property type="molecule type" value="Genomic_DNA"/>
</dbReference>
<protein>
    <submittedName>
        <fullName evidence="1">Uncharacterized protein</fullName>
    </submittedName>
</protein>
<comment type="caution">
    <text evidence="1">The sequence shown here is derived from an EMBL/GenBank/DDBJ whole genome shotgun (WGS) entry which is preliminary data.</text>
</comment>
<accession>A0AAW2WTY0</accession>
<evidence type="ECO:0000313" key="1">
    <source>
        <dbReference type="EMBL" id="KAL0444181.1"/>
    </source>
</evidence>
<organism evidence="1">
    <name type="scientific">Sesamum latifolium</name>
    <dbReference type="NCBI Taxonomy" id="2727402"/>
    <lineage>
        <taxon>Eukaryota</taxon>
        <taxon>Viridiplantae</taxon>
        <taxon>Streptophyta</taxon>
        <taxon>Embryophyta</taxon>
        <taxon>Tracheophyta</taxon>
        <taxon>Spermatophyta</taxon>
        <taxon>Magnoliopsida</taxon>
        <taxon>eudicotyledons</taxon>
        <taxon>Gunneridae</taxon>
        <taxon>Pentapetalae</taxon>
        <taxon>asterids</taxon>
        <taxon>lamiids</taxon>
        <taxon>Lamiales</taxon>
        <taxon>Pedaliaceae</taxon>
        <taxon>Sesamum</taxon>
    </lineage>
</organism>
<reference evidence="1" key="2">
    <citation type="journal article" date="2024" name="Plant">
        <title>Genomic evolution and insights into agronomic trait innovations of Sesamum species.</title>
        <authorList>
            <person name="Miao H."/>
            <person name="Wang L."/>
            <person name="Qu L."/>
            <person name="Liu H."/>
            <person name="Sun Y."/>
            <person name="Le M."/>
            <person name="Wang Q."/>
            <person name="Wei S."/>
            <person name="Zheng Y."/>
            <person name="Lin W."/>
            <person name="Duan Y."/>
            <person name="Cao H."/>
            <person name="Xiong S."/>
            <person name="Wang X."/>
            <person name="Wei L."/>
            <person name="Li C."/>
            <person name="Ma Q."/>
            <person name="Ju M."/>
            <person name="Zhao R."/>
            <person name="Li G."/>
            <person name="Mu C."/>
            <person name="Tian Q."/>
            <person name="Mei H."/>
            <person name="Zhang T."/>
            <person name="Gao T."/>
            <person name="Zhang H."/>
        </authorList>
    </citation>
    <scope>NUCLEOTIDE SEQUENCE</scope>
    <source>
        <strain evidence="1">KEN1</strain>
    </source>
</reference>
<name>A0AAW2WTY0_9LAMI</name>
<dbReference type="AlphaFoldDB" id="A0AAW2WTY0"/>
<reference evidence="1" key="1">
    <citation type="submission" date="2020-06" db="EMBL/GenBank/DDBJ databases">
        <authorList>
            <person name="Li T."/>
            <person name="Hu X."/>
            <person name="Zhang T."/>
            <person name="Song X."/>
            <person name="Zhang H."/>
            <person name="Dai N."/>
            <person name="Sheng W."/>
            <person name="Hou X."/>
            <person name="Wei L."/>
        </authorList>
    </citation>
    <scope>NUCLEOTIDE SEQUENCE</scope>
    <source>
        <strain evidence="1">KEN1</strain>
        <tissue evidence="1">Leaf</tissue>
    </source>
</reference>
<dbReference type="PANTHER" id="PTHR34222">
    <property type="entry name" value="GAG_PRE-INTEGRS DOMAIN-CONTAINING PROTEIN"/>
    <property type="match status" value="1"/>
</dbReference>
<dbReference type="PANTHER" id="PTHR34222:SF99">
    <property type="entry name" value="PROTEIN, PUTATIVE-RELATED"/>
    <property type="match status" value="1"/>
</dbReference>
<gene>
    <name evidence="1" type="ORF">Slati_2140800</name>
</gene>
<sequence>MGLHESYNSEHSQVLMQDSLPDMEKAFPMVYVVENQREVHSDLEDSSNHMACQLALKSNNKEDDKFPQQKKVFVDKKNMICTHCRRPGHSQETCFQLQGVPDWYKTLNDKEKKGKHFTANVEGKGEISIAGSSQNVTEMMSALFRL</sequence>